<dbReference type="SUPFAM" id="SSF110916">
    <property type="entry name" value="Peptidyl-tRNA hydrolase domain-like"/>
    <property type="match status" value="1"/>
</dbReference>
<accession>A0ABQ0ZLN2</accession>
<evidence type="ECO:0000313" key="4">
    <source>
        <dbReference type="Proteomes" id="UP000396862"/>
    </source>
</evidence>
<dbReference type="EMBL" id="BLAU01000001">
    <property type="protein sequence ID" value="GET22331.1"/>
    <property type="molecule type" value="Genomic_DNA"/>
</dbReference>
<proteinExistence type="predicted"/>
<gene>
    <name evidence="3" type="ORF">JCM18694_25770</name>
</gene>
<dbReference type="Gene3D" id="3.30.160.20">
    <property type="match status" value="1"/>
</dbReference>
<protein>
    <submittedName>
        <fullName evidence="3">Aminoacyl-tRNA hydrolase</fullName>
    </submittedName>
</protein>
<dbReference type="PANTHER" id="PTHR47814">
    <property type="entry name" value="PEPTIDYL-TRNA HYDROLASE ARFB"/>
    <property type="match status" value="1"/>
</dbReference>
<feature type="region of interest" description="Disordered" evidence="1">
    <location>
        <begin position="109"/>
        <end position="148"/>
    </location>
</feature>
<dbReference type="Pfam" id="PF00472">
    <property type="entry name" value="RF-1"/>
    <property type="match status" value="1"/>
</dbReference>
<organism evidence="3 4">
    <name type="scientific">Prolixibacter denitrificans</name>
    <dbReference type="NCBI Taxonomy" id="1541063"/>
    <lineage>
        <taxon>Bacteria</taxon>
        <taxon>Pseudomonadati</taxon>
        <taxon>Bacteroidota</taxon>
        <taxon>Bacteroidia</taxon>
        <taxon>Marinilabiliales</taxon>
        <taxon>Prolixibacteraceae</taxon>
        <taxon>Prolixibacter</taxon>
    </lineage>
</organism>
<keyword evidence="4" id="KW-1185">Reference proteome</keyword>
<name>A0ABQ0ZLN2_9BACT</name>
<dbReference type="NCBIfam" id="NF006718">
    <property type="entry name" value="PRK09256.1"/>
    <property type="match status" value="1"/>
</dbReference>
<keyword evidence="3" id="KW-0378">Hydrolase</keyword>
<dbReference type="PROSITE" id="PS00745">
    <property type="entry name" value="RF_PROK_I"/>
    <property type="match status" value="1"/>
</dbReference>
<reference evidence="3 4" key="1">
    <citation type="submission" date="2019-10" db="EMBL/GenBank/DDBJ databases">
        <title>Prolixibacter strains distinguished by the presence of nitrate reductase genes were adept at nitrate-dependent anaerobic corrosion of metallic iron and carbon steel.</title>
        <authorList>
            <person name="Iino T."/>
            <person name="Shono N."/>
            <person name="Ito K."/>
            <person name="Nakamura R."/>
            <person name="Sueoka K."/>
            <person name="Harayama S."/>
            <person name="Ohkuma M."/>
        </authorList>
    </citation>
    <scope>NUCLEOTIDE SEQUENCE [LARGE SCALE GENOMIC DNA]</scope>
    <source>
        <strain evidence="3 4">MIC1-1</strain>
    </source>
</reference>
<dbReference type="GO" id="GO:0016787">
    <property type="term" value="F:hydrolase activity"/>
    <property type="evidence" value="ECO:0007669"/>
    <property type="project" value="UniProtKB-KW"/>
</dbReference>
<evidence type="ECO:0000256" key="1">
    <source>
        <dbReference type="SAM" id="MobiDB-lite"/>
    </source>
</evidence>
<evidence type="ECO:0000259" key="2">
    <source>
        <dbReference type="PROSITE" id="PS00745"/>
    </source>
</evidence>
<dbReference type="PANTHER" id="PTHR47814:SF1">
    <property type="entry name" value="PEPTIDYL-TRNA HYDROLASE ARFB"/>
    <property type="match status" value="1"/>
</dbReference>
<feature type="compositionally biased region" description="Basic residues" evidence="1">
    <location>
        <begin position="110"/>
        <end position="148"/>
    </location>
</feature>
<evidence type="ECO:0000313" key="3">
    <source>
        <dbReference type="EMBL" id="GET22331.1"/>
    </source>
</evidence>
<sequence length="148" mass="17354">MQSIIFAQQNSDTMLVHRNFMPELKFSASRSSGAGGQNVNKVNTKVELRFHIESSGLLSADEKAILIRKLANRMNKEGELILTEQNDRSQLKNKEKVIDRFYRLINHALTPKKRRKATRPTLASRRRRLEKKKQHSEKKSRRQRPRFD</sequence>
<dbReference type="Proteomes" id="UP000396862">
    <property type="component" value="Unassembled WGS sequence"/>
</dbReference>
<feature type="domain" description="Prokaryotic-type class I peptide chain release factors" evidence="2">
    <location>
        <begin position="30"/>
        <end position="46"/>
    </location>
</feature>
<comment type="caution">
    <text evidence="3">The sequence shown here is derived from an EMBL/GenBank/DDBJ whole genome shotgun (WGS) entry which is preliminary data.</text>
</comment>
<dbReference type="InterPro" id="IPR000352">
    <property type="entry name" value="Pep_chain_release_fac_I"/>
</dbReference>